<evidence type="ECO:0000256" key="12">
    <source>
        <dbReference type="SAM" id="MobiDB-lite"/>
    </source>
</evidence>
<dbReference type="InterPro" id="IPR036961">
    <property type="entry name" value="Kinesin_motor_dom_sf"/>
</dbReference>
<feature type="region of interest" description="Disordered" evidence="12">
    <location>
        <begin position="712"/>
        <end position="759"/>
    </location>
</feature>
<dbReference type="PANTHER" id="PTHR47969:SF21">
    <property type="entry name" value="KINESIN-LIKE PROTEIN"/>
    <property type="match status" value="1"/>
</dbReference>
<dbReference type="InterPro" id="IPR027417">
    <property type="entry name" value="P-loop_NTPase"/>
</dbReference>
<dbReference type="SMART" id="SM00129">
    <property type="entry name" value="KISc"/>
    <property type="match status" value="1"/>
</dbReference>
<name>A0AAU9JHG4_9CILI</name>
<evidence type="ECO:0000256" key="11">
    <source>
        <dbReference type="SAM" id="Coils"/>
    </source>
</evidence>
<evidence type="ECO:0000256" key="10">
    <source>
        <dbReference type="RuleBase" id="RU000394"/>
    </source>
</evidence>
<keyword evidence="4 9" id="KW-0547">Nucleotide-binding</keyword>
<evidence type="ECO:0000256" key="1">
    <source>
        <dbReference type="ARBA" id="ARBA00004245"/>
    </source>
</evidence>
<keyword evidence="3 10" id="KW-0493">Microtubule</keyword>
<comment type="subcellular location">
    <subcellularLocation>
        <location evidence="1">Cytoplasm</location>
        <location evidence="1">Cytoskeleton</location>
    </subcellularLocation>
</comment>
<comment type="similarity">
    <text evidence="9 10">Belongs to the TRAFAC class myosin-kinesin ATPase superfamily. Kinesin family.</text>
</comment>
<sequence length="759" mass="86299">MIPVAKKTECVKVAVRCRPMSSDEIRDARQCIVTVDSNRGEMTIRNPKADASEPIKVFTYDCTYGSDSAQEQVYLDTGYPIVENVIEGYNGTIFAYGQTGTGKTFTMEGKDEPSELRGIIPRSFDQIFYTVGQNPSNEFLIRASFLEIYNEEIHDLLSKDYNAKLDVKENPDTGFYVKDLNLFAVKSVDEIKEVMNAGRLNRHTGQTAMNKDSSRSHSIFSVVVERSETGKDGVTHYRVGKLNLVDLAGSERQSKTQSSGERLKEATNINKSLLTLGNVISSLVDGASSHIPYRDSKLTKLLQDSLGGNTKTLMIANIGPADWNYDETISTLRYANRAKNIQNKPKINEDPKDALLREYQDEIAKLKAALELHGAGGGGQIGIPGMQMRGRQEVIEVEKHVYVEDQEKIREVEARLEREKLEIEQNAQAEIQRIEAQKNLAEDEKTRLIEALKQKGEHKRKAKEKQQRLLKKLKEMEEKVCVGTQIMEQAVFQEQELQKAKQEVEKRRKQEMLLERQLKEKEELNFQLVDKFNSLQEELDTKNKKLKKLWTKYQSTATDLRDMKQEIQREKEDMMDTIRVLTQQLKLKSTLIENFVPREESEKIEKRALWDEAEDDWVLQPLKASSKQVNSKRPQSAVGLKQPTSEYARIARGLGDANTRFRHENIITLDLDLPERTTEDYNGIVSDKLRNIITSILNDIENDASFVPIESYSFAAEDERRSSGTKRPGSAAKRPGTATRKKEGAEPRPPSSQNKARKG</sequence>
<evidence type="ECO:0000256" key="4">
    <source>
        <dbReference type="ARBA" id="ARBA00022741"/>
    </source>
</evidence>
<dbReference type="GO" id="GO:0003777">
    <property type="term" value="F:microtubule motor activity"/>
    <property type="evidence" value="ECO:0007669"/>
    <property type="project" value="InterPro"/>
</dbReference>
<organism evidence="14 15">
    <name type="scientific">Blepharisma stoltei</name>
    <dbReference type="NCBI Taxonomy" id="1481888"/>
    <lineage>
        <taxon>Eukaryota</taxon>
        <taxon>Sar</taxon>
        <taxon>Alveolata</taxon>
        <taxon>Ciliophora</taxon>
        <taxon>Postciliodesmatophora</taxon>
        <taxon>Heterotrichea</taxon>
        <taxon>Heterotrichida</taxon>
        <taxon>Blepharismidae</taxon>
        <taxon>Blepharisma</taxon>
    </lineage>
</organism>
<keyword evidence="5 9" id="KW-0067">ATP-binding</keyword>
<evidence type="ECO:0000256" key="5">
    <source>
        <dbReference type="ARBA" id="ARBA00022840"/>
    </source>
</evidence>
<evidence type="ECO:0000313" key="14">
    <source>
        <dbReference type="EMBL" id="CAG9323869.1"/>
    </source>
</evidence>
<comment type="caution">
    <text evidence="14">The sequence shown here is derived from an EMBL/GenBank/DDBJ whole genome shotgun (WGS) entry which is preliminary data.</text>
</comment>
<dbReference type="FunFam" id="3.40.850.10:FF:000029">
    <property type="entry name" value="Kinesin-like protein KIF17"/>
    <property type="match status" value="1"/>
</dbReference>
<dbReference type="GO" id="GO:0007018">
    <property type="term" value="P:microtubule-based movement"/>
    <property type="evidence" value="ECO:0007669"/>
    <property type="project" value="InterPro"/>
</dbReference>
<dbReference type="InterPro" id="IPR019821">
    <property type="entry name" value="Kinesin_motor_CS"/>
</dbReference>
<dbReference type="SUPFAM" id="SSF52540">
    <property type="entry name" value="P-loop containing nucleoside triphosphate hydrolases"/>
    <property type="match status" value="1"/>
</dbReference>
<evidence type="ECO:0000256" key="8">
    <source>
        <dbReference type="ARBA" id="ARBA00023212"/>
    </source>
</evidence>
<dbReference type="Pfam" id="PF00225">
    <property type="entry name" value="Kinesin"/>
    <property type="match status" value="1"/>
</dbReference>
<evidence type="ECO:0000259" key="13">
    <source>
        <dbReference type="PROSITE" id="PS50067"/>
    </source>
</evidence>
<dbReference type="PROSITE" id="PS00411">
    <property type="entry name" value="KINESIN_MOTOR_1"/>
    <property type="match status" value="1"/>
</dbReference>
<feature type="domain" description="Kinesin motor" evidence="13">
    <location>
        <begin position="10"/>
        <end position="341"/>
    </location>
</feature>
<dbReference type="GO" id="GO:0005874">
    <property type="term" value="C:microtubule"/>
    <property type="evidence" value="ECO:0007669"/>
    <property type="project" value="UniProtKB-KW"/>
</dbReference>
<reference evidence="14" key="1">
    <citation type="submission" date="2021-09" db="EMBL/GenBank/DDBJ databases">
        <authorList>
            <consortium name="AG Swart"/>
            <person name="Singh M."/>
            <person name="Singh A."/>
            <person name="Seah K."/>
            <person name="Emmerich C."/>
        </authorList>
    </citation>
    <scope>NUCLEOTIDE SEQUENCE</scope>
    <source>
        <strain evidence="14">ATCC30299</strain>
    </source>
</reference>
<dbReference type="Proteomes" id="UP001162131">
    <property type="component" value="Unassembled WGS sequence"/>
</dbReference>
<dbReference type="GO" id="GO:0005524">
    <property type="term" value="F:ATP binding"/>
    <property type="evidence" value="ECO:0007669"/>
    <property type="project" value="UniProtKB-UniRule"/>
</dbReference>
<evidence type="ECO:0000313" key="15">
    <source>
        <dbReference type="Proteomes" id="UP001162131"/>
    </source>
</evidence>
<keyword evidence="15" id="KW-1185">Reference proteome</keyword>
<gene>
    <name evidence="14" type="ORF">BSTOLATCC_MIC34905</name>
</gene>
<accession>A0AAU9JHG4</accession>
<evidence type="ECO:0000256" key="9">
    <source>
        <dbReference type="PROSITE-ProRule" id="PRU00283"/>
    </source>
</evidence>
<keyword evidence="6 11" id="KW-0175">Coiled coil</keyword>
<keyword evidence="2" id="KW-0963">Cytoplasm</keyword>
<dbReference type="InterPro" id="IPR027640">
    <property type="entry name" value="Kinesin-like_fam"/>
</dbReference>
<dbReference type="EMBL" id="CAJZBQ010000035">
    <property type="protein sequence ID" value="CAG9323869.1"/>
    <property type="molecule type" value="Genomic_DNA"/>
</dbReference>
<dbReference type="PRINTS" id="PR00380">
    <property type="entry name" value="KINESINHEAVY"/>
</dbReference>
<dbReference type="PROSITE" id="PS50067">
    <property type="entry name" value="KINESIN_MOTOR_2"/>
    <property type="match status" value="1"/>
</dbReference>
<keyword evidence="8" id="KW-0206">Cytoskeleton</keyword>
<keyword evidence="7 9" id="KW-0505">Motor protein</keyword>
<proteinExistence type="inferred from homology"/>
<dbReference type="PANTHER" id="PTHR47969">
    <property type="entry name" value="CHROMOSOME-ASSOCIATED KINESIN KIF4A-RELATED"/>
    <property type="match status" value="1"/>
</dbReference>
<evidence type="ECO:0000256" key="3">
    <source>
        <dbReference type="ARBA" id="ARBA00022701"/>
    </source>
</evidence>
<feature type="binding site" evidence="9">
    <location>
        <begin position="97"/>
        <end position="104"/>
    </location>
    <ligand>
        <name>ATP</name>
        <dbReference type="ChEBI" id="CHEBI:30616"/>
    </ligand>
</feature>
<evidence type="ECO:0000256" key="6">
    <source>
        <dbReference type="ARBA" id="ARBA00023054"/>
    </source>
</evidence>
<protein>
    <recommendedName>
        <fullName evidence="10">Kinesin-like protein</fullName>
    </recommendedName>
</protein>
<dbReference type="AlphaFoldDB" id="A0AAU9JHG4"/>
<evidence type="ECO:0000256" key="7">
    <source>
        <dbReference type="ARBA" id="ARBA00023175"/>
    </source>
</evidence>
<dbReference type="GO" id="GO:0008017">
    <property type="term" value="F:microtubule binding"/>
    <property type="evidence" value="ECO:0007669"/>
    <property type="project" value="InterPro"/>
</dbReference>
<dbReference type="Gene3D" id="3.40.850.10">
    <property type="entry name" value="Kinesin motor domain"/>
    <property type="match status" value="1"/>
</dbReference>
<feature type="coiled-coil region" evidence="11">
    <location>
        <begin position="402"/>
        <end position="584"/>
    </location>
</feature>
<dbReference type="InterPro" id="IPR001752">
    <property type="entry name" value="Kinesin_motor_dom"/>
</dbReference>
<evidence type="ECO:0000256" key="2">
    <source>
        <dbReference type="ARBA" id="ARBA00022490"/>
    </source>
</evidence>